<feature type="region of interest" description="Disordered" evidence="4">
    <location>
        <begin position="172"/>
        <end position="207"/>
    </location>
</feature>
<comment type="similarity">
    <text evidence="2">Belongs to the NOC2 family.</text>
</comment>
<dbReference type="Pfam" id="PF03715">
    <property type="entry name" value="Noc2"/>
    <property type="match status" value="1"/>
</dbReference>
<accession>A0A066WA79</accession>
<dbReference type="InParanoid" id="A0A066WA79"/>
<proteinExistence type="inferred from homology"/>
<dbReference type="GO" id="GO:0030691">
    <property type="term" value="C:Noc2p-Noc3p complex"/>
    <property type="evidence" value="ECO:0007669"/>
    <property type="project" value="TreeGrafter"/>
</dbReference>
<dbReference type="GO" id="GO:0042273">
    <property type="term" value="P:ribosomal large subunit biogenesis"/>
    <property type="evidence" value="ECO:0007669"/>
    <property type="project" value="TreeGrafter"/>
</dbReference>
<feature type="region of interest" description="Disordered" evidence="4">
    <location>
        <begin position="1"/>
        <end position="144"/>
    </location>
</feature>
<feature type="region of interest" description="Disordered" evidence="4">
    <location>
        <begin position="388"/>
        <end position="411"/>
    </location>
</feature>
<keyword evidence="3" id="KW-0539">Nucleus</keyword>
<evidence type="ECO:0000256" key="1">
    <source>
        <dbReference type="ARBA" id="ARBA00004123"/>
    </source>
</evidence>
<reference evidence="5 6" key="1">
    <citation type="submission" date="2014-05" db="EMBL/GenBank/DDBJ databases">
        <title>Draft genome sequence of a rare smut relative, Tilletiaria anomala UBC 951.</title>
        <authorList>
            <consortium name="DOE Joint Genome Institute"/>
            <person name="Toome M."/>
            <person name="Kuo A."/>
            <person name="Henrissat B."/>
            <person name="Lipzen A."/>
            <person name="Tritt A."/>
            <person name="Yoshinaga Y."/>
            <person name="Zane M."/>
            <person name="Barry K."/>
            <person name="Grigoriev I.V."/>
            <person name="Spatafora J.W."/>
            <person name="Aimea M.C."/>
        </authorList>
    </citation>
    <scope>NUCLEOTIDE SEQUENCE [LARGE SCALE GENOMIC DNA]</scope>
    <source>
        <strain evidence="5 6">UBC 951</strain>
    </source>
</reference>
<feature type="compositionally biased region" description="Basic and acidic residues" evidence="4">
    <location>
        <begin position="187"/>
        <end position="196"/>
    </location>
</feature>
<comment type="subcellular location">
    <subcellularLocation>
        <location evidence="1">Nucleus</location>
    </subcellularLocation>
</comment>
<gene>
    <name evidence="5" type="ORF">K437DRAFT_255713</name>
</gene>
<evidence type="ECO:0000313" key="6">
    <source>
        <dbReference type="Proteomes" id="UP000027361"/>
    </source>
</evidence>
<dbReference type="FunCoup" id="A0A066WA79">
    <property type="interactions" value="413"/>
</dbReference>
<dbReference type="PANTHER" id="PTHR12687">
    <property type="entry name" value="NUCLEOLAR COMPLEX 2 AND RAD4-RELATED"/>
    <property type="match status" value="1"/>
</dbReference>
<sequence length="825" mass="90614">MGKPTKRTKKFISTKLDSHIQARKQHQKKKKLALVNAERRAKAAKSKPPGSGGRATLDEDELRSSDDGEADEDLPADSDDGQAEAGEGSGKGRKALAEMSVDEFLAHGLDGVAGDEDDDHEDEDVEDLEDLEELEDESDEEGDHIADLTALAKKDPDFFKYLQENDADLLNFNPDVDMASASDDDKDSANEDEGLKGTKANPKSKHAAAEAIEKQVVTLSMLREWQRAILQQRSLRAMRRLLLAFRAAAQLGASTSSAPMPAGSGVNADESAKEMSKRKRKALKKQRRVEQGGVNGDGEGGGAGGYIVQDARVYQKVIQTTLKYTPLVLAHHVPYKEISKNGASSISAGTRYKLPTQSKKYAMLQRPIQSFFYNLTVLLRSLPDGRKRTSSALDDGSEDDEGEEGGKKNGKGADGALLGFVVEESSRMIPYIVGNQKRKMARDYIKIMLDLWSSAADGVRVSSFLAVRKMAAAGDADMLDLCLKGTYHAFVRSTKLTTAHTLPSINLMKNSASQLFLLDLTASYQHAFGFIRQLAIHLRNCLQNKSKEAYQNVYNWQYVHCLDFWSLVLSATCDRDSKAGGQPQESPMEPLIYPLVQVSLGAIRLIPTSRYFPLRLHIIRSLLRLVQRTGTYIPLAPYLIEMLDAPEFQRKAKASTLKPLDLTTNFRAPAAYLRTSVYADHIGEEVAFLLLEFLGSQARSLAFPELCIPVTVQLRRLMKTFATAKPGAKGKGAGAGKGKADVALKHLLDKVAQQVAWTEKRRQGIDYAPASAVRNGRATSAGKQAAAFLKNEQVEAPLEAALRLARKVRAQKRQLLEQSKIQIDG</sequence>
<dbReference type="GO" id="GO:0030690">
    <property type="term" value="C:Noc1p-Noc2p complex"/>
    <property type="evidence" value="ECO:0007669"/>
    <property type="project" value="TreeGrafter"/>
</dbReference>
<dbReference type="InterPro" id="IPR005343">
    <property type="entry name" value="Noc2"/>
</dbReference>
<dbReference type="OrthoDB" id="10266662at2759"/>
<dbReference type="GeneID" id="25264229"/>
<organism evidence="5 6">
    <name type="scientific">Tilletiaria anomala (strain ATCC 24038 / CBS 436.72 / UBC 951)</name>
    <dbReference type="NCBI Taxonomy" id="1037660"/>
    <lineage>
        <taxon>Eukaryota</taxon>
        <taxon>Fungi</taxon>
        <taxon>Dikarya</taxon>
        <taxon>Basidiomycota</taxon>
        <taxon>Ustilaginomycotina</taxon>
        <taxon>Exobasidiomycetes</taxon>
        <taxon>Georgefischeriales</taxon>
        <taxon>Tilletiariaceae</taxon>
        <taxon>Tilletiaria</taxon>
    </lineage>
</organism>
<feature type="compositionally biased region" description="Acidic residues" evidence="4">
    <location>
        <begin position="113"/>
        <end position="142"/>
    </location>
</feature>
<keyword evidence="6" id="KW-1185">Reference proteome</keyword>
<feature type="compositionally biased region" description="Basic residues" evidence="4">
    <location>
        <begin position="276"/>
        <end position="287"/>
    </location>
</feature>
<dbReference type="PANTHER" id="PTHR12687:SF4">
    <property type="entry name" value="NUCLEOLAR COMPLEX PROTEIN 2 HOMOLOG"/>
    <property type="match status" value="1"/>
</dbReference>
<feature type="compositionally biased region" description="Basic residues" evidence="4">
    <location>
        <begin position="1"/>
        <end position="12"/>
    </location>
</feature>
<evidence type="ECO:0000256" key="2">
    <source>
        <dbReference type="ARBA" id="ARBA00005907"/>
    </source>
</evidence>
<dbReference type="STRING" id="1037660.A0A066WA79"/>
<feature type="compositionally biased region" description="Basic residues" evidence="4">
    <location>
        <begin position="21"/>
        <end position="32"/>
    </location>
</feature>
<dbReference type="EMBL" id="JMSN01000027">
    <property type="protein sequence ID" value="KDN47984.1"/>
    <property type="molecule type" value="Genomic_DNA"/>
</dbReference>
<dbReference type="GO" id="GO:0005730">
    <property type="term" value="C:nucleolus"/>
    <property type="evidence" value="ECO:0007669"/>
    <property type="project" value="TreeGrafter"/>
</dbReference>
<evidence type="ECO:0000313" key="5">
    <source>
        <dbReference type="EMBL" id="KDN47984.1"/>
    </source>
</evidence>
<dbReference type="GO" id="GO:0005654">
    <property type="term" value="C:nucleoplasm"/>
    <property type="evidence" value="ECO:0007669"/>
    <property type="project" value="TreeGrafter"/>
</dbReference>
<evidence type="ECO:0000256" key="4">
    <source>
        <dbReference type="SAM" id="MobiDB-lite"/>
    </source>
</evidence>
<evidence type="ECO:0000256" key="3">
    <source>
        <dbReference type="ARBA" id="ARBA00023242"/>
    </source>
</evidence>
<dbReference type="Proteomes" id="UP000027361">
    <property type="component" value="Unassembled WGS sequence"/>
</dbReference>
<dbReference type="RefSeq" id="XP_013244003.1">
    <property type="nucleotide sequence ID" value="XM_013388549.1"/>
</dbReference>
<dbReference type="AlphaFoldDB" id="A0A066WA79"/>
<dbReference type="HOGENOM" id="CLU_011272_0_0_1"/>
<feature type="compositionally biased region" description="Acidic residues" evidence="4">
    <location>
        <begin position="67"/>
        <end position="82"/>
    </location>
</feature>
<comment type="caution">
    <text evidence="5">The sequence shown here is derived from an EMBL/GenBank/DDBJ whole genome shotgun (WGS) entry which is preliminary data.</text>
</comment>
<protein>
    <submittedName>
        <fullName evidence="5">Noc2-domain-containing protein</fullName>
    </submittedName>
</protein>
<dbReference type="OMA" id="GCLRYYL"/>
<name>A0A066WA79_TILAU</name>
<feature type="region of interest" description="Disordered" evidence="4">
    <location>
        <begin position="254"/>
        <end position="301"/>
    </location>
</feature>